<proteinExistence type="predicted"/>
<dbReference type="AlphaFoldDB" id="A0A9Q3GQ41"/>
<evidence type="ECO:0000313" key="2">
    <source>
        <dbReference type="EMBL" id="MBW0474984.1"/>
    </source>
</evidence>
<reference evidence="2" key="1">
    <citation type="submission" date="2021-03" db="EMBL/GenBank/DDBJ databases">
        <title>Draft genome sequence of rust myrtle Austropuccinia psidii MF-1, a brazilian biotype.</title>
        <authorList>
            <person name="Quecine M.C."/>
            <person name="Pachon D.M.R."/>
            <person name="Bonatelli M.L."/>
            <person name="Correr F.H."/>
            <person name="Franceschini L.M."/>
            <person name="Leite T.F."/>
            <person name="Margarido G.R.A."/>
            <person name="Almeida C.A."/>
            <person name="Ferrarezi J.A."/>
            <person name="Labate C.A."/>
        </authorList>
    </citation>
    <scope>NUCLEOTIDE SEQUENCE</scope>
    <source>
        <strain evidence="2">MF-1</strain>
    </source>
</reference>
<dbReference type="EMBL" id="AVOT02003941">
    <property type="protein sequence ID" value="MBW0474984.1"/>
    <property type="molecule type" value="Genomic_DNA"/>
</dbReference>
<evidence type="ECO:0000313" key="3">
    <source>
        <dbReference type="Proteomes" id="UP000765509"/>
    </source>
</evidence>
<name>A0A9Q3GQ41_9BASI</name>
<protein>
    <submittedName>
        <fullName evidence="2">Uncharacterized protein</fullName>
    </submittedName>
</protein>
<feature type="compositionally biased region" description="Basic and acidic residues" evidence="1">
    <location>
        <begin position="140"/>
        <end position="163"/>
    </location>
</feature>
<evidence type="ECO:0000256" key="1">
    <source>
        <dbReference type="SAM" id="MobiDB-lite"/>
    </source>
</evidence>
<gene>
    <name evidence="2" type="ORF">O181_014699</name>
</gene>
<organism evidence="2 3">
    <name type="scientific">Austropuccinia psidii MF-1</name>
    <dbReference type="NCBI Taxonomy" id="1389203"/>
    <lineage>
        <taxon>Eukaryota</taxon>
        <taxon>Fungi</taxon>
        <taxon>Dikarya</taxon>
        <taxon>Basidiomycota</taxon>
        <taxon>Pucciniomycotina</taxon>
        <taxon>Pucciniomycetes</taxon>
        <taxon>Pucciniales</taxon>
        <taxon>Sphaerophragmiaceae</taxon>
        <taxon>Austropuccinia</taxon>
    </lineage>
</organism>
<feature type="compositionally biased region" description="Basic and acidic residues" evidence="1">
    <location>
        <begin position="58"/>
        <end position="74"/>
    </location>
</feature>
<feature type="region of interest" description="Disordered" evidence="1">
    <location>
        <begin position="54"/>
        <end position="186"/>
    </location>
</feature>
<comment type="caution">
    <text evidence="2">The sequence shown here is derived from an EMBL/GenBank/DDBJ whole genome shotgun (WGS) entry which is preliminary data.</text>
</comment>
<accession>A0A9Q3GQ41</accession>
<dbReference type="Proteomes" id="UP000765509">
    <property type="component" value="Unassembled WGS sequence"/>
</dbReference>
<feature type="compositionally biased region" description="Polar residues" evidence="1">
    <location>
        <begin position="1"/>
        <end position="12"/>
    </location>
</feature>
<sequence>MEDARTSASSQRPEPFPAGNIRDIPVSLQERIYSSKAAEVGTYAKSWDRYNELISPSEEVHGPRKDREPYEGLDTHVFQRKTPRDKSLVENQSILSEDQKKKFSQGKENTPVKAPQATSKSAKKGQAHPKDQSEGQAKVKGKEKVQVEHALHTELQKSKERKYGHGQIFQYGKSSYGIKKTRRRKE</sequence>
<keyword evidence="3" id="KW-1185">Reference proteome</keyword>
<feature type="region of interest" description="Disordered" evidence="1">
    <location>
        <begin position="1"/>
        <end position="23"/>
    </location>
</feature>